<evidence type="ECO:0000313" key="4">
    <source>
        <dbReference type="Proteomes" id="UP001174909"/>
    </source>
</evidence>
<dbReference type="Proteomes" id="UP001174909">
    <property type="component" value="Unassembled WGS sequence"/>
</dbReference>
<accession>A0AA35QVF8</accession>
<sequence>MNRKVQQRDAAVSPVTKSPRTRAEPGTRMSVLLSNPDYLLEGFAEKRCKYIGVLENIPTTLDLNDRNFLLNILDSSRNSGKLPWKLGLDDEVTVTISALNLKIIKEDRTGTVLHRLPIHEVASCVYVNDDDQHLLFLRAGDSDHAHCPVHVVMVNRRVGPPNPDPLVVRGKWGVLMSDVGFNALLGKEKKGVLISGVSLERGSHFRG</sequence>
<dbReference type="EMBL" id="CASHTH010000196">
    <property type="protein sequence ID" value="CAI7993790.1"/>
    <property type="molecule type" value="Genomic_DNA"/>
</dbReference>
<dbReference type="PANTHER" id="PTHR21642">
    <property type="entry name" value="CEREBRAL CAVERNOUS MALFORMATIONS PROTEIN 2 HOMOLOG"/>
    <property type="match status" value="1"/>
</dbReference>
<organism evidence="3 4">
    <name type="scientific">Geodia barretti</name>
    <name type="common">Barrett's horny sponge</name>
    <dbReference type="NCBI Taxonomy" id="519541"/>
    <lineage>
        <taxon>Eukaryota</taxon>
        <taxon>Metazoa</taxon>
        <taxon>Porifera</taxon>
        <taxon>Demospongiae</taxon>
        <taxon>Heteroscleromorpha</taxon>
        <taxon>Tetractinellida</taxon>
        <taxon>Astrophorina</taxon>
        <taxon>Geodiidae</taxon>
        <taxon>Geodia</taxon>
    </lineage>
</organism>
<keyword evidence="4" id="KW-1185">Reference proteome</keyword>
<dbReference type="InterPro" id="IPR026159">
    <property type="entry name" value="Malcavernin"/>
</dbReference>
<feature type="non-terminal residue" evidence="3">
    <location>
        <position position="1"/>
    </location>
</feature>
<evidence type="ECO:0000313" key="3">
    <source>
        <dbReference type="EMBL" id="CAI7993790.1"/>
    </source>
</evidence>
<dbReference type="AlphaFoldDB" id="A0AA35QVF8"/>
<protein>
    <submittedName>
        <fullName evidence="3">Cerebral cavernous malformations protein 2 homolog</fullName>
    </submittedName>
</protein>
<dbReference type="PANTHER" id="PTHR21642:SF6">
    <property type="entry name" value="CEREBRAL CAVERNOUS MALFORMATIONS 2 HARMONIN-HOMOLOGY DOMAIN-CONTAINING PROTEIN"/>
    <property type="match status" value="1"/>
</dbReference>
<comment type="similarity">
    <text evidence="1">Belongs to the CCM2 family.</text>
</comment>
<gene>
    <name evidence="3" type="ORF">GBAR_LOCUS1322</name>
</gene>
<dbReference type="Pfam" id="PF10480">
    <property type="entry name" value="ICAP-1_inte_bdg"/>
    <property type="match status" value="1"/>
</dbReference>
<name>A0AA35QVF8_GEOBA</name>
<reference evidence="3" key="1">
    <citation type="submission" date="2023-03" db="EMBL/GenBank/DDBJ databases">
        <authorList>
            <person name="Steffen K."/>
            <person name="Cardenas P."/>
        </authorList>
    </citation>
    <scope>NUCLEOTIDE SEQUENCE</scope>
</reference>
<proteinExistence type="inferred from homology"/>
<feature type="region of interest" description="Disordered" evidence="2">
    <location>
        <begin position="1"/>
        <end position="26"/>
    </location>
</feature>
<dbReference type="InterPro" id="IPR019517">
    <property type="entry name" value="Integrin-bd_ICAP-1"/>
</dbReference>
<dbReference type="Gene3D" id="2.30.29.30">
    <property type="entry name" value="Pleckstrin-homology domain (PH domain)/Phosphotyrosine-binding domain (PTB)"/>
    <property type="match status" value="1"/>
</dbReference>
<comment type="caution">
    <text evidence="3">The sequence shown here is derived from an EMBL/GenBank/DDBJ whole genome shotgun (WGS) entry which is preliminary data.</text>
</comment>
<evidence type="ECO:0000256" key="2">
    <source>
        <dbReference type="SAM" id="MobiDB-lite"/>
    </source>
</evidence>
<dbReference type="InterPro" id="IPR011993">
    <property type="entry name" value="PH-like_dom_sf"/>
</dbReference>
<evidence type="ECO:0000256" key="1">
    <source>
        <dbReference type="ARBA" id="ARBA00010822"/>
    </source>
</evidence>